<dbReference type="InterPro" id="IPR051791">
    <property type="entry name" value="Pra-immunoreactive"/>
</dbReference>
<keyword evidence="3 6" id="KW-0812">Transmembrane</keyword>
<evidence type="ECO:0000256" key="5">
    <source>
        <dbReference type="ARBA" id="ARBA00023136"/>
    </source>
</evidence>
<evidence type="ECO:0000256" key="3">
    <source>
        <dbReference type="ARBA" id="ARBA00022692"/>
    </source>
</evidence>
<dbReference type="RefSeq" id="WP_170305028.1">
    <property type="nucleotide sequence ID" value="NZ_BAAAMZ010000007.1"/>
</dbReference>
<accession>A0A561UPX5</accession>
<evidence type="ECO:0000313" key="8">
    <source>
        <dbReference type="EMBL" id="TWG01391.1"/>
    </source>
</evidence>
<keyword evidence="5 6" id="KW-0472">Membrane</keyword>
<reference evidence="8 9" key="1">
    <citation type="submission" date="2019-06" db="EMBL/GenBank/DDBJ databases">
        <title>Sequencing the genomes of 1000 actinobacteria strains.</title>
        <authorList>
            <person name="Klenk H.-P."/>
        </authorList>
    </citation>
    <scope>NUCLEOTIDE SEQUENCE [LARGE SCALE GENOMIC DNA]</scope>
    <source>
        <strain evidence="8 9">DSM 44826</strain>
    </source>
</reference>
<dbReference type="GO" id="GO:0005886">
    <property type="term" value="C:plasma membrane"/>
    <property type="evidence" value="ECO:0007669"/>
    <property type="project" value="UniProtKB-SubCell"/>
</dbReference>
<feature type="domain" description="RDD" evidence="7">
    <location>
        <begin position="3"/>
        <end position="122"/>
    </location>
</feature>
<keyword evidence="4 6" id="KW-1133">Transmembrane helix</keyword>
<dbReference type="PANTHER" id="PTHR36115:SF6">
    <property type="entry name" value="PROLINE-RICH ANTIGEN HOMOLOG"/>
    <property type="match status" value="1"/>
</dbReference>
<dbReference type="EMBL" id="VIWT01000001">
    <property type="protein sequence ID" value="TWG01391.1"/>
    <property type="molecule type" value="Genomic_DNA"/>
</dbReference>
<comment type="caution">
    <text evidence="8">The sequence shown here is derived from an EMBL/GenBank/DDBJ whole genome shotgun (WGS) entry which is preliminary data.</text>
</comment>
<sequence length="130" mass="14395">MSYAHWSVRVVAFLIDWLACAAPNIIAGVVDPDSTGLQVGLLFLSVALLAYNRWYLGGRTGQSWGKQLMDLHLGGLADGEPIGPPRAFLRDVAHLLDTLPCYLGWAWPIWDRRKQTFADKVMSTAVRSPD</sequence>
<evidence type="ECO:0000256" key="1">
    <source>
        <dbReference type="ARBA" id="ARBA00004651"/>
    </source>
</evidence>
<evidence type="ECO:0000259" key="7">
    <source>
        <dbReference type="Pfam" id="PF06271"/>
    </source>
</evidence>
<dbReference type="Proteomes" id="UP000317940">
    <property type="component" value="Unassembled WGS sequence"/>
</dbReference>
<comment type="subcellular location">
    <subcellularLocation>
        <location evidence="1">Cell membrane</location>
        <topology evidence="1">Multi-pass membrane protein</topology>
    </subcellularLocation>
</comment>
<evidence type="ECO:0000313" key="9">
    <source>
        <dbReference type="Proteomes" id="UP000317940"/>
    </source>
</evidence>
<dbReference type="InterPro" id="IPR010432">
    <property type="entry name" value="RDD"/>
</dbReference>
<keyword evidence="2" id="KW-1003">Cell membrane</keyword>
<dbReference type="PANTHER" id="PTHR36115">
    <property type="entry name" value="PROLINE-RICH ANTIGEN HOMOLOG-RELATED"/>
    <property type="match status" value="1"/>
</dbReference>
<dbReference type="Pfam" id="PF06271">
    <property type="entry name" value="RDD"/>
    <property type="match status" value="1"/>
</dbReference>
<protein>
    <submittedName>
        <fullName evidence="8">RDD family protein</fullName>
    </submittedName>
</protein>
<organism evidence="8 9">
    <name type="scientific">Kitasatospora viridis</name>
    <dbReference type="NCBI Taxonomy" id="281105"/>
    <lineage>
        <taxon>Bacteria</taxon>
        <taxon>Bacillati</taxon>
        <taxon>Actinomycetota</taxon>
        <taxon>Actinomycetes</taxon>
        <taxon>Kitasatosporales</taxon>
        <taxon>Streptomycetaceae</taxon>
        <taxon>Kitasatospora</taxon>
    </lineage>
</organism>
<evidence type="ECO:0000256" key="6">
    <source>
        <dbReference type="SAM" id="Phobius"/>
    </source>
</evidence>
<keyword evidence="9" id="KW-1185">Reference proteome</keyword>
<name>A0A561UPX5_9ACTN</name>
<evidence type="ECO:0000256" key="4">
    <source>
        <dbReference type="ARBA" id="ARBA00022989"/>
    </source>
</evidence>
<evidence type="ECO:0000256" key="2">
    <source>
        <dbReference type="ARBA" id="ARBA00022475"/>
    </source>
</evidence>
<dbReference type="AlphaFoldDB" id="A0A561UPX5"/>
<proteinExistence type="predicted"/>
<gene>
    <name evidence="8" type="ORF">FHX73_115284</name>
</gene>
<feature type="transmembrane region" description="Helical" evidence="6">
    <location>
        <begin position="37"/>
        <end position="56"/>
    </location>
</feature>